<organism evidence="1 2">
    <name type="scientific">Desulfosarcina alkanivorans</name>
    <dbReference type="NCBI Taxonomy" id="571177"/>
    <lineage>
        <taxon>Bacteria</taxon>
        <taxon>Pseudomonadati</taxon>
        <taxon>Thermodesulfobacteriota</taxon>
        <taxon>Desulfobacteria</taxon>
        <taxon>Desulfobacterales</taxon>
        <taxon>Desulfosarcinaceae</taxon>
        <taxon>Desulfosarcina</taxon>
    </lineage>
</organism>
<dbReference type="OrthoDB" id="368646at2"/>
<dbReference type="GO" id="GO:0042601">
    <property type="term" value="C:endospore-forming forespore"/>
    <property type="evidence" value="ECO:0007669"/>
    <property type="project" value="TreeGrafter"/>
</dbReference>
<accession>A0A5K7YDG5</accession>
<dbReference type="Proteomes" id="UP000427906">
    <property type="component" value="Chromosome"/>
</dbReference>
<dbReference type="KEGG" id="dalk:DSCA_09460"/>
<dbReference type="InterPro" id="IPR049539">
    <property type="entry name" value="SPL"/>
</dbReference>
<dbReference type="GO" id="GO:1904047">
    <property type="term" value="F:S-adenosyl-L-methionine binding"/>
    <property type="evidence" value="ECO:0007669"/>
    <property type="project" value="TreeGrafter"/>
</dbReference>
<protein>
    <recommendedName>
        <fullName evidence="3">DNA photolyase</fullName>
    </recommendedName>
</protein>
<evidence type="ECO:0000313" key="1">
    <source>
        <dbReference type="EMBL" id="BBO67016.1"/>
    </source>
</evidence>
<dbReference type="Pfam" id="PF20903">
    <property type="entry name" value="SPL"/>
    <property type="match status" value="1"/>
</dbReference>
<reference evidence="1 2" key="1">
    <citation type="submission" date="2019-11" db="EMBL/GenBank/DDBJ databases">
        <title>Comparative genomics of hydrocarbon-degrading Desulfosarcina strains.</title>
        <authorList>
            <person name="Watanabe M."/>
            <person name="Kojima H."/>
            <person name="Fukui M."/>
        </authorList>
    </citation>
    <scope>NUCLEOTIDE SEQUENCE [LARGE SCALE GENOMIC DNA]</scope>
    <source>
        <strain evidence="1 2">PL12</strain>
    </source>
</reference>
<dbReference type="AlphaFoldDB" id="A0A5K7YDG5"/>
<gene>
    <name evidence="1" type="ORF">DSCA_09460</name>
</gene>
<dbReference type="SUPFAM" id="SSF102114">
    <property type="entry name" value="Radical SAM enzymes"/>
    <property type="match status" value="1"/>
</dbReference>
<dbReference type="PANTHER" id="PTHR37822">
    <property type="entry name" value="SPORE PHOTOPRODUCT LYASE-RELATED"/>
    <property type="match status" value="1"/>
</dbReference>
<dbReference type="EMBL" id="AP021874">
    <property type="protein sequence ID" value="BBO67016.1"/>
    <property type="molecule type" value="Genomic_DNA"/>
</dbReference>
<keyword evidence="2" id="KW-1185">Reference proteome</keyword>
<sequence>MVRKTAVILKKLFVDAHIASHPDTRRMCRRIGLPAEPVEDPVSLYQWINSAADPVARGKQVLFLTRNKGGFLKPCPGTREYTCCDYQILHVASFCTMDCSYCILQSYFHPPLLQFFVNREDLDRELTDLFAQKKTVSRVGTGEFTDSLIWEPWTDLTDYLVSRFAAQDKAVLELKTKTVNIEGLEGLHHRRKTILSWSLNTPAVMKVEERRTASLEARLNAAEQCQKWGYPLAFHFDPMVIYKNCEDDYRQVVKQLFARIRAENIVWISLGTFRFMPTLKPMIARRFPASKIVYGEFITGLDNKMRYFKPLRIALYQQMASWIRDAAPEVTLYFCMEDRDVWEKTMGFVPPPDGGLGRMLDRSAVNVCDLTP</sequence>
<dbReference type="PANTHER" id="PTHR37822:SF2">
    <property type="entry name" value="SPORE PHOTOPRODUCT LYASE"/>
    <property type="match status" value="1"/>
</dbReference>
<dbReference type="GO" id="GO:0003913">
    <property type="term" value="F:DNA photolyase activity"/>
    <property type="evidence" value="ECO:0007669"/>
    <property type="project" value="TreeGrafter"/>
</dbReference>
<evidence type="ECO:0008006" key="3">
    <source>
        <dbReference type="Google" id="ProtNLM"/>
    </source>
</evidence>
<dbReference type="GO" id="GO:0051539">
    <property type="term" value="F:4 iron, 4 sulfur cluster binding"/>
    <property type="evidence" value="ECO:0007669"/>
    <property type="project" value="TreeGrafter"/>
</dbReference>
<name>A0A5K7YDG5_9BACT</name>
<dbReference type="Gene3D" id="3.80.30.30">
    <property type="match status" value="1"/>
</dbReference>
<dbReference type="InterPro" id="IPR058240">
    <property type="entry name" value="rSAM_sf"/>
</dbReference>
<evidence type="ECO:0000313" key="2">
    <source>
        <dbReference type="Proteomes" id="UP000427906"/>
    </source>
</evidence>
<proteinExistence type="predicted"/>
<dbReference type="Gene3D" id="3.40.50.12110">
    <property type="match status" value="1"/>
</dbReference>